<proteinExistence type="predicted"/>
<gene>
    <name evidence="1" type="ORF">CTB96_12185</name>
</gene>
<dbReference type="EMBL" id="QHLY01000012">
    <property type="protein sequence ID" value="PXA67477.1"/>
    <property type="molecule type" value="Genomic_DNA"/>
</dbReference>
<dbReference type="Proteomes" id="UP000246722">
    <property type="component" value="Unassembled WGS sequence"/>
</dbReference>
<evidence type="ECO:0008006" key="3">
    <source>
        <dbReference type="Google" id="ProtNLM"/>
    </source>
</evidence>
<evidence type="ECO:0000313" key="2">
    <source>
        <dbReference type="Proteomes" id="UP000246722"/>
    </source>
</evidence>
<sequence>MAMVTFTQAHTSGEIGPEWDALLATIYRFSDSGGFDGFKKRRGISGYSVTVEHTYSDRGWHPHVHFLLTFHEKVPAEAVSRLRADFVARWIKAAAHTGSDASPLRQTVRMIPRGERNKTAHYVTKQTLLKVNDEKGSTTPGGLLRLAYEGDEDALKEFLAYAEAAKGRALIRGYGGAKSTTNEGSPVY</sequence>
<organism evidence="1 2">
    <name type="scientific">Cryobacterium arcticum</name>
    <dbReference type="NCBI Taxonomy" id="670052"/>
    <lineage>
        <taxon>Bacteria</taxon>
        <taxon>Bacillati</taxon>
        <taxon>Actinomycetota</taxon>
        <taxon>Actinomycetes</taxon>
        <taxon>Micrococcales</taxon>
        <taxon>Microbacteriaceae</taxon>
        <taxon>Cryobacterium</taxon>
    </lineage>
</organism>
<evidence type="ECO:0000313" key="1">
    <source>
        <dbReference type="EMBL" id="PXA67477.1"/>
    </source>
</evidence>
<comment type="caution">
    <text evidence="1">The sequence shown here is derived from an EMBL/GenBank/DDBJ whole genome shotgun (WGS) entry which is preliminary data.</text>
</comment>
<dbReference type="AlphaFoldDB" id="A0A317ZT63"/>
<name>A0A317ZT63_9MICO</name>
<keyword evidence="2" id="KW-1185">Reference proteome</keyword>
<reference evidence="1 2" key="1">
    <citation type="submission" date="2018-05" db="EMBL/GenBank/DDBJ databases">
        <title>Genetic diversity of glacier-inhabiting Cryobacterium bacteria in China and description of Cryobacterium mengkeensis sp. nov. and Arthrobacter glacialis sp. nov.</title>
        <authorList>
            <person name="Liu Q."/>
            <person name="Xin Y.-H."/>
        </authorList>
    </citation>
    <scope>NUCLEOTIDE SEQUENCE [LARGE SCALE GENOMIC DNA]</scope>
    <source>
        <strain evidence="1 2">SK-1</strain>
    </source>
</reference>
<protein>
    <recommendedName>
        <fullName evidence="3">Replication protein</fullName>
    </recommendedName>
</protein>
<accession>A0A317ZT63</accession>